<accession>A0AAD6NSS8</accession>
<organism evidence="1 2">
    <name type="scientific">Salix udensis</name>
    <dbReference type="NCBI Taxonomy" id="889485"/>
    <lineage>
        <taxon>Eukaryota</taxon>
        <taxon>Viridiplantae</taxon>
        <taxon>Streptophyta</taxon>
        <taxon>Embryophyta</taxon>
        <taxon>Tracheophyta</taxon>
        <taxon>Spermatophyta</taxon>
        <taxon>Magnoliopsida</taxon>
        <taxon>eudicotyledons</taxon>
        <taxon>Gunneridae</taxon>
        <taxon>Pentapetalae</taxon>
        <taxon>rosids</taxon>
        <taxon>fabids</taxon>
        <taxon>Malpighiales</taxon>
        <taxon>Salicaceae</taxon>
        <taxon>Saliceae</taxon>
        <taxon>Salix</taxon>
    </lineage>
</organism>
<evidence type="ECO:0000313" key="1">
    <source>
        <dbReference type="EMBL" id="KAJ6404172.1"/>
    </source>
</evidence>
<dbReference type="EMBL" id="JAPFFJ010000017">
    <property type="protein sequence ID" value="KAJ6404172.1"/>
    <property type="molecule type" value="Genomic_DNA"/>
</dbReference>
<keyword evidence="2" id="KW-1185">Reference proteome</keyword>
<sequence length="97" mass="11225">MNKKWEKKHPKVRVLRKMILVLKSHDEREPQPGPVRNPCNCWKPASPLGWLPGRMMARLASQGGSRYKIWSVLLDVRRFFSAPIRWQCSADILSSGN</sequence>
<proteinExistence type="predicted"/>
<dbReference type="Proteomes" id="UP001162972">
    <property type="component" value="Chromosome 2"/>
</dbReference>
<gene>
    <name evidence="1" type="ORF">OIU84_012370</name>
</gene>
<reference evidence="1 2" key="1">
    <citation type="journal article" date="2023" name="Int. J. Mol. Sci.">
        <title>De Novo Assembly and Annotation of 11 Diverse Shrub Willow (Salix) Genomes Reveals Novel Gene Organization in Sex-Linked Regions.</title>
        <authorList>
            <person name="Hyden B."/>
            <person name="Feng K."/>
            <person name="Yates T.B."/>
            <person name="Jawdy S."/>
            <person name="Cereghino C."/>
            <person name="Smart L.B."/>
            <person name="Muchero W."/>
        </authorList>
    </citation>
    <scope>NUCLEOTIDE SEQUENCE [LARGE SCALE GENOMIC DNA]</scope>
    <source>
        <tissue evidence="1">Shoot tip</tissue>
    </source>
</reference>
<protein>
    <submittedName>
        <fullName evidence="1">Uncharacterized protein</fullName>
    </submittedName>
</protein>
<comment type="caution">
    <text evidence="1">The sequence shown here is derived from an EMBL/GenBank/DDBJ whole genome shotgun (WGS) entry which is preliminary data.</text>
</comment>
<evidence type="ECO:0000313" key="2">
    <source>
        <dbReference type="Proteomes" id="UP001162972"/>
    </source>
</evidence>
<dbReference type="AlphaFoldDB" id="A0AAD6NSS8"/>
<name>A0AAD6NSS8_9ROSI</name>